<comment type="caution">
    <text evidence="2">The sequence shown here is derived from an EMBL/GenBank/DDBJ whole genome shotgun (WGS) entry which is preliminary data.</text>
</comment>
<protein>
    <submittedName>
        <fullName evidence="2">Uncharacterized protein</fullName>
    </submittedName>
</protein>
<feature type="region of interest" description="Disordered" evidence="1">
    <location>
        <begin position="93"/>
        <end position="121"/>
    </location>
</feature>
<dbReference type="EMBL" id="JAWDGP010003881">
    <property type="protein sequence ID" value="KAK3769835.1"/>
    <property type="molecule type" value="Genomic_DNA"/>
</dbReference>
<reference evidence="2" key="1">
    <citation type="journal article" date="2023" name="G3 (Bethesda)">
        <title>A reference genome for the long-term kleptoplast-retaining sea slug Elysia crispata morphotype clarki.</title>
        <authorList>
            <person name="Eastman K.E."/>
            <person name="Pendleton A.L."/>
            <person name="Shaikh M.A."/>
            <person name="Suttiyut T."/>
            <person name="Ogas R."/>
            <person name="Tomko P."/>
            <person name="Gavelis G."/>
            <person name="Widhalm J.R."/>
            <person name="Wisecaver J.H."/>
        </authorList>
    </citation>
    <scope>NUCLEOTIDE SEQUENCE</scope>
    <source>
        <strain evidence="2">ECLA1</strain>
    </source>
</reference>
<gene>
    <name evidence="2" type="ORF">RRG08_028502</name>
</gene>
<name>A0AAE0ZID6_9GAST</name>
<accession>A0AAE0ZID6</accession>
<evidence type="ECO:0000256" key="1">
    <source>
        <dbReference type="SAM" id="MobiDB-lite"/>
    </source>
</evidence>
<proteinExistence type="predicted"/>
<sequence>MIFCTFDINQTLRELDLRRLYAFRQSGQSRDSMFMILVKDINPQSNNVFTLQRHCEIQFPHSSEGQDFACSSIWLPLHIVATHLWLKRCPRGSHHQASETRGSVRPIPKIISPRKQYGSGS</sequence>
<dbReference type="AlphaFoldDB" id="A0AAE0ZID6"/>
<keyword evidence="3" id="KW-1185">Reference proteome</keyword>
<dbReference type="Proteomes" id="UP001283361">
    <property type="component" value="Unassembled WGS sequence"/>
</dbReference>
<evidence type="ECO:0000313" key="3">
    <source>
        <dbReference type="Proteomes" id="UP001283361"/>
    </source>
</evidence>
<organism evidence="2 3">
    <name type="scientific">Elysia crispata</name>
    <name type="common">lettuce slug</name>
    <dbReference type="NCBI Taxonomy" id="231223"/>
    <lineage>
        <taxon>Eukaryota</taxon>
        <taxon>Metazoa</taxon>
        <taxon>Spiralia</taxon>
        <taxon>Lophotrochozoa</taxon>
        <taxon>Mollusca</taxon>
        <taxon>Gastropoda</taxon>
        <taxon>Heterobranchia</taxon>
        <taxon>Euthyneura</taxon>
        <taxon>Panpulmonata</taxon>
        <taxon>Sacoglossa</taxon>
        <taxon>Placobranchoidea</taxon>
        <taxon>Plakobranchidae</taxon>
        <taxon>Elysia</taxon>
    </lineage>
</organism>
<evidence type="ECO:0000313" key="2">
    <source>
        <dbReference type="EMBL" id="KAK3769835.1"/>
    </source>
</evidence>